<evidence type="ECO:0008006" key="3">
    <source>
        <dbReference type="Google" id="ProtNLM"/>
    </source>
</evidence>
<dbReference type="InterPro" id="IPR015797">
    <property type="entry name" value="NUDIX_hydrolase-like_dom_sf"/>
</dbReference>
<accession>A0A5K7X9D3</accession>
<dbReference type="KEGG" id="lpav:PLANPX_2587"/>
<reference evidence="2" key="1">
    <citation type="submission" date="2019-10" db="EMBL/GenBank/DDBJ databases">
        <title>Lacipirellula parvula gen. nov., sp. nov., representing a lineage of planctomycetes widespread in freshwater anoxic habitats, and description of the family Lacipirellulaceae.</title>
        <authorList>
            <person name="Dedysh S.N."/>
            <person name="Kulichevskaya I.S."/>
            <person name="Beletsky A.V."/>
            <person name="Rakitin A.L."/>
            <person name="Mardanov A.V."/>
            <person name="Ivanova A.A."/>
            <person name="Saltykova V.X."/>
            <person name="Rijpstra W.I.C."/>
            <person name="Sinninghe Damste J.S."/>
            <person name="Ravin N.V."/>
        </authorList>
    </citation>
    <scope>NUCLEOTIDE SEQUENCE [LARGE SCALE GENOMIC DNA]</scope>
    <source>
        <strain evidence="2">PX69</strain>
    </source>
</reference>
<keyword evidence="2" id="KW-1185">Reference proteome</keyword>
<dbReference type="Proteomes" id="UP000326837">
    <property type="component" value="Chromosome"/>
</dbReference>
<dbReference type="SUPFAM" id="SSF55811">
    <property type="entry name" value="Nudix"/>
    <property type="match status" value="1"/>
</dbReference>
<gene>
    <name evidence="1" type="ORF">PLANPX_2587</name>
</gene>
<dbReference type="RefSeq" id="WP_152098848.1">
    <property type="nucleotide sequence ID" value="NZ_AP021861.1"/>
</dbReference>
<dbReference type="EMBL" id="AP021861">
    <property type="protein sequence ID" value="BBO32975.1"/>
    <property type="molecule type" value="Genomic_DNA"/>
</dbReference>
<name>A0A5K7X9D3_9BACT</name>
<sequence>MPAVAEERVLVVPTKRFHSLGHFQGFSAEMDKYLPALLEGGDLGYRPRSEMEQDPSFKQLIPYVLFRFKDPHGAVQLFQYTRGGGQGEKRLHAKRSVGIGGHISSDDAAKKTTTSDVYREGMLRELTEEVIIETQYREKCVGLINDDETPVGQVHLGVVHICDVDNPGVRPREEDILDAGFRPVHELLAEIDRCETWSQIVLKALFA</sequence>
<evidence type="ECO:0000313" key="2">
    <source>
        <dbReference type="Proteomes" id="UP000326837"/>
    </source>
</evidence>
<dbReference type="Gene3D" id="3.90.79.10">
    <property type="entry name" value="Nucleoside Triphosphate Pyrophosphohydrolase"/>
    <property type="match status" value="1"/>
</dbReference>
<protein>
    <recommendedName>
        <fullName evidence="3">Phosphoesterase</fullName>
    </recommendedName>
</protein>
<organism evidence="1 2">
    <name type="scientific">Lacipirellula parvula</name>
    <dbReference type="NCBI Taxonomy" id="2650471"/>
    <lineage>
        <taxon>Bacteria</taxon>
        <taxon>Pseudomonadati</taxon>
        <taxon>Planctomycetota</taxon>
        <taxon>Planctomycetia</taxon>
        <taxon>Pirellulales</taxon>
        <taxon>Lacipirellulaceae</taxon>
        <taxon>Lacipirellula</taxon>
    </lineage>
</organism>
<evidence type="ECO:0000313" key="1">
    <source>
        <dbReference type="EMBL" id="BBO32975.1"/>
    </source>
</evidence>
<dbReference type="AlphaFoldDB" id="A0A5K7X9D3"/>
<proteinExistence type="predicted"/>